<dbReference type="AlphaFoldDB" id="A0A423IUV1"/>
<dbReference type="InterPro" id="IPR013783">
    <property type="entry name" value="Ig-like_fold"/>
</dbReference>
<organism evidence="2 3">
    <name type="scientific">Pseudomonas brassicacearum</name>
    <dbReference type="NCBI Taxonomy" id="930166"/>
    <lineage>
        <taxon>Bacteria</taxon>
        <taxon>Pseudomonadati</taxon>
        <taxon>Pseudomonadota</taxon>
        <taxon>Gammaproteobacteria</taxon>
        <taxon>Pseudomonadales</taxon>
        <taxon>Pseudomonadaceae</taxon>
        <taxon>Pseudomonas</taxon>
    </lineage>
</organism>
<feature type="signal peptide" evidence="1">
    <location>
        <begin position="1"/>
        <end position="19"/>
    </location>
</feature>
<reference evidence="2 3" key="1">
    <citation type="submission" date="2016-10" db="EMBL/GenBank/DDBJ databases">
        <title>Comparative genome analysis of multiple Pseudomonas spp. focuses on biocontrol and plant growth promoting traits.</title>
        <authorList>
            <person name="Tao X.-Y."/>
            <person name="Taylor C.G."/>
        </authorList>
    </citation>
    <scope>NUCLEOTIDE SEQUENCE [LARGE SCALE GENOMIC DNA]</scope>
    <source>
        <strain evidence="2 3">38D4</strain>
    </source>
</reference>
<evidence type="ECO:0000313" key="2">
    <source>
        <dbReference type="EMBL" id="RON29205.1"/>
    </source>
</evidence>
<sequence>MKRLWALLGAGLLPLLAEAGPAINVGVVYDYLDGDKSTYLKRVFNGGDSTAFVKINIHEIVYDAEGKPTELPIKSQADNSARDGLMASPARLIVPVNGMQGTRLLFMGERERERYFRVRFVPVVPEKEDEFAVSSEERDEYKKTLSAGVNVLAGYGTVFFVRPKDARFNTQIDDRAGQYAVSNNGNTVVVVDDFKDCAARDENDCQPITKNHVLPGKAFRFEKQAGRQYRFKLVEGTAQKTYEVKG</sequence>
<name>A0A423IUV1_9PSED</name>
<dbReference type="EMBL" id="MOBO01000050">
    <property type="protein sequence ID" value="RON29205.1"/>
    <property type="molecule type" value="Genomic_DNA"/>
</dbReference>
<comment type="caution">
    <text evidence="2">The sequence shown here is derived from an EMBL/GenBank/DDBJ whole genome shotgun (WGS) entry which is preliminary data.</text>
</comment>
<proteinExistence type="predicted"/>
<dbReference type="Gene3D" id="2.60.40.10">
    <property type="entry name" value="Immunoglobulins"/>
    <property type="match status" value="1"/>
</dbReference>
<evidence type="ECO:0000256" key="1">
    <source>
        <dbReference type="SAM" id="SignalP"/>
    </source>
</evidence>
<accession>A0A423IUV1</accession>
<dbReference type="SUPFAM" id="SSF49354">
    <property type="entry name" value="PapD-like"/>
    <property type="match status" value="1"/>
</dbReference>
<dbReference type="Proteomes" id="UP000286351">
    <property type="component" value="Unassembled WGS sequence"/>
</dbReference>
<keyword evidence="1" id="KW-0732">Signal</keyword>
<evidence type="ECO:0000313" key="3">
    <source>
        <dbReference type="Proteomes" id="UP000286351"/>
    </source>
</evidence>
<protein>
    <submittedName>
        <fullName evidence="2">Pilus assembly protein</fullName>
    </submittedName>
</protein>
<dbReference type="RefSeq" id="WP_123369272.1">
    <property type="nucleotide sequence ID" value="NZ_MOBO01000050.1"/>
</dbReference>
<feature type="chain" id="PRO_5019277101" evidence="1">
    <location>
        <begin position="20"/>
        <end position="246"/>
    </location>
</feature>
<dbReference type="InterPro" id="IPR008962">
    <property type="entry name" value="PapD-like_sf"/>
</dbReference>
<gene>
    <name evidence="2" type="ORF">BK664_31895</name>
</gene>